<feature type="region of interest" description="Disordered" evidence="1">
    <location>
        <begin position="1058"/>
        <end position="1077"/>
    </location>
</feature>
<feature type="compositionally biased region" description="Basic and acidic residues" evidence="1">
    <location>
        <begin position="583"/>
        <end position="594"/>
    </location>
</feature>
<feature type="compositionally biased region" description="Basic and acidic residues" evidence="1">
    <location>
        <begin position="1804"/>
        <end position="1818"/>
    </location>
</feature>
<feature type="compositionally biased region" description="Basic and acidic residues" evidence="1">
    <location>
        <begin position="507"/>
        <end position="523"/>
    </location>
</feature>
<feature type="region of interest" description="Disordered" evidence="1">
    <location>
        <begin position="659"/>
        <end position="705"/>
    </location>
</feature>
<feature type="compositionally biased region" description="Gly residues" evidence="1">
    <location>
        <begin position="242"/>
        <end position="258"/>
    </location>
</feature>
<feature type="compositionally biased region" description="Polar residues" evidence="1">
    <location>
        <begin position="883"/>
        <end position="901"/>
    </location>
</feature>
<feature type="compositionally biased region" description="Acidic residues" evidence="1">
    <location>
        <begin position="1738"/>
        <end position="1757"/>
    </location>
</feature>
<organism evidence="2">
    <name type="scientific">Cyprideis torosa</name>
    <dbReference type="NCBI Taxonomy" id="163714"/>
    <lineage>
        <taxon>Eukaryota</taxon>
        <taxon>Metazoa</taxon>
        <taxon>Ecdysozoa</taxon>
        <taxon>Arthropoda</taxon>
        <taxon>Crustacea</taxon>
        <taxon>Oligostraca</taxon>
        <taxon>Ostracoda</taxon>
        <taxon>Podocopa</taxon>
        <taxon>Podocopida</taxon>
        <taxon>Cytherocopina</taxon>
        <taxon>Cytheroidea</taxon>
        <taxon>Cytherideidae</taxon>
        <taxon>Cyprideis</taxon>
    </lineage>
</organism>
<feature type="compositionally biased region" description="Acidic residues" evidence="1">
    <location>
        <begin position="447"/>
        <end position="470"/>
    </location>
</feature>
<feature type="region of interest" description="Disordered" evidence="1">
    <location>
        <begin position="1682"/>
        <end position="2109"/>
    </location>
</feature>
<protein>
    <submittedName>
        <fullName evidence="2">Uncharacterized protein</fullName>
    </submittedName>
</protein>
<feature type="compositionally biased region" description="Acidic residues" evidence="1">
    <location>
        <begin position="1916"/>
        <end position="2009"/>
    </location>
</feature>
<feature type="region of interest" description="Disordered" evidence="1">
    <location>
        <begin position="1473"/>
        <end position="1493"/>
    </location>
</feature>
<feature type="compositionally biased region" description="Basic and acidic residues" evidence="1">
    <location>
        <begin position="953"/>
        <end position="969"/>
    </location>
</feature>
<feature type="compositionally biased region" description="Polar residues" evidence="1">
    <location>
        <begin position="1239"/>
        <end position="1250"/>
    </location>
</feature>
<feature type="compositionally biased region" description="Basic and acidic residues" evidence="1">
    <location>
        <begin position="326"/>
        <end position="368"/>
    </location>
</feature>
<dbReference type="InterPro" id="IPR036770">
    <property type="entry name" value="Ankyrin_rpt-contain_sf"/>
</dbReference>
<dbReference type="OrthoDB" id="432281at2759"/>
<gene>
    <name evidence="2" type="ORF">CTOB1V02_LOCUS6826</name>
</gene>
<dbReference type="Pfam" id="PF05186">
    <property type="entry name" value="Dpy-30"/>
    <property type="match status" value="1"/>
</dbReference>
<feature type="region of interest" description="Disordered" evidence="1">
    <location>
        <begin position="566"/>
        <end position="594"/>
    </location>
</feature>
<feature type="compositionally biased region" description="Basic and acidic residues" evidence="1">
    <location>
        <begin position="765"/>
        <end position="782"/>
    </location>
</feature>
<feature type="region of interest" description="Disordered" evidence="1">
    <location>
        <begin position="922"/>
        <end position="1008"/>
    </location>
</feature>
<feature type="compositionally biased region" description="Basic and acidic residues" evidence="1">
    <location>
        <begin position="696"/>
        <end position="705"/>
    </location>
</feature>
<dbReference type="InterPro" id="IPR007858">
    <property type="entry name" value="Dpy-30_motif"/>
</dbReference>
<feature type="compositionally biased region" description="Basic and acidic residues" evidence="1">
    <location>
        <begin position="855"/>
        <end position="882"/>
    </location>
</feature>
<dbReference type="PANTHER" id="PTHR24172">
    <property type="entry name" value="ANK_REP_REGION DOMAIN-CONTAINING PROTEIN"/>
    <property type="match status" value="1"/>
</dbReference>
<feature type="compositionally biased region" description="Basic and acidic residues" evidence="1">
    <location>
        <begin position="659"/>
        <end position="681"/>
    </location>
</feature>
<dbReference type="Pfam" id="PF12796">
    <property type="entry name" value="Ank_2"/>
    <property type="match status" value="2"/>
</dbReference>
<sequence>MQEFSLTDVTGSNDVKVLNEAGEEMFVVVAGEGDFLTEELTGVAKLSDARQFIRHGDLDKLMDLVLQGKGSMLAGESASDPKVRSFLKTVPSHVGKIEELHRAVSTGDLRQVKSLLERRQYAISKDSRGVGLLHKAVVHNQPVVAKYLAENYPECLNVKDTPNVMDGTRCLSPSLVVCAPHSHPTCPCLLDRRHAVKFARLLTRLLSFFQGMSRKKLDVFLLRRHMVLQPEKEGPEMEIAATGGGDASSGQAGGGTEGTGSVDPGESGVTDPPGGGEGGDDNPEENGKEESNSAGGSDPPKNNGGGDEKKSEDVEEKKEEEEQASETEKEEGQNDEVEEKKEEGNEASNEAEKEEGQNDEVEEKKEEGNQASNANEAEKEEGQNDEVEEKKEEGNQASNEAEKEEGQENHVGEDERESAKEWDELNPDEEKEVLLAFKSALGHLQPEEDGDQEQDDDVDDSDREDVEENSDEHPTANENFSEKEDENIDKKEEHSEASLGECQVVEEQAKWTEESVGVSKEECQADSQEPPGEIQDEPKVPVDHGEAPYEIHVSKETVEGSVEAIKEGSPDLEQENATSASHYQEKVEDTQVSEEERLRAYELYELDEAAAVMNFLQLQGCLQPAKKENKTTEETADENSNDVAEAMNFLQLRGCLEPETKNTEAAADEHDEHDDRLKETEGAVFEQAAEETTDLGDTKEGVQDANHCDHLGRSAETLNLSTLFQGTVKETGAAKEVDLTDEESKAIESHLEPAEEIQVTDEEREGGVKAEEIVASEEDPKTMEGSVEIKEEEDVKIESQTPENAKVSEENSGAVEEAQATGGSLSAEESRETNDQNPDVNEQNAEITEENVEVSEEKRDTEKIIETPEDETKLLVEEKTENYTETLAGSAENGVSDQTTEGANVISMIPLPFRDPIVSDSKVEKNLKNKKKVDSVNSSGDAGYTSDAQGSLDDEKKGKHSPKDRESIRAMRARNRNSYPRPWLDNPKKSSTGKSERMTEDGVEGKRMQKIEKLRQQLHDLKGRKGELLQVFQTIPSVEGAEATFTFVHVSLPHLADGLSSKKHSKSSPPLREQQAISHHIDRYKKRIDEVKAFKIQSLPPPLQTPPKPIDAPVAKKSTLQTEENKKPLKKKVGFAGAQTIPVARPTTRHPRRIKTPRVRKPKRPPRETLLALEPEQDNAEKICHTLVNEIAERAVVEAFSKGIVQQVLEKAVEQAEGMRPLTPSFLTVTPPPDEPTSEQDNFADSSSSADGLLTVPNSEERVLTAQTRKSLVFIDNDDEGNIISPLTPPKIFSPPPQKEEELVHEVLSPLPPELDEKKFLTTLVEGDLECSTSSLVGHTEKVASAEQVDSAVSVEDTLSYPPVARSAKVAEAMRTPTASSTRSRPLTPVKSGSNEFKVVDGRTPLMWAAGIKSVEGGQMYEQLLNYGSNTTIQDNNGHIADDYHRNPSLFKSDLLVMEAGGESFVNGAISSSESGVSANGDARNTHGRSQSTGSFVVSRANIRKWIHRKDIRRLERVVWEGHGRRLLSETSSHSRVRRFFEAVPHLMNKIRDVHQATIENNEDMIDSLLNERPEVLASKDRNGNTPTHKAAGLGHVSILQKLLERAPLTISTVNQEGRTPLHFAALAKDKKTEVYDALVQAGADEKALDKLGRSAQRYMAKAKHMDVSDLTIIPDAPRTVMWSRNRKDSPPLEHLPVKTAKKRRKPRAVHAVDSEVTDEQNDSLEGSEATTHMSTEAQEDERKEEEEDEEMYFDDPVEGKEHEDESLGEPLIAGLSDVSEKRPEDPVEHLADYLHSYSRKNSTRHEQDQEEQEHHDSEELEMSGKTSPEKDGGSTERSRTSSKSEDPSPKRDEDAGISEEIRAASRASQPPSTKAEPDEDMKLRVGDADDEVEEPAPAQEQESSVDAPLNPDADAPGDDEEDGLETVQEEEEGEAEAEPAAEEAGDDADVEGAEEEVVAEEAGDDADIEGAEEEAAAEEAANDADVEGAGEEAVPEEAGDDADVEGAGEEAPPPTPLPTEGDAGESQPDPDAAGESEDPPENPETEPTAEGVDDDADVEKGDVESGPPVDEDDVQVESGLILEHDDNGDVEAIGDAGTESSGDDVPLDDYVEPQSEVIEQIITKTVRRPEKNSKYLGISNDGLPHLPPLMQHRPDTPLMRNFSATPTSEAYGMDKLMEHELMAALDMRGSQDKNGHTILHMEAKKQNSKLESLLESPINRELLPIRDLNYETARDIARTENRYQNVDCLDRVVVKEVAAGRRSFLMRLLMEGYDDLLEIKDPSSRKTLSEIAEANNQPKMVEFLAGIEPFIEQREHVLSMIRYGDEQEVIARVQGKELAMAKSRHGRTPLHVALLYEKIPVIEHLLRVEPKTATQGDNLGRSPLHYAMATSNLESIAKRLVSAGARKTKTDLMGRLPSYYFLNQDEILKLKEEEDRYVIGHHPRRGSSMY</sequence>
<evidence type="ECO:0000313" key="2">
    <source>
        <dbReference type="EMBL" id="CAD7228949.1"/>
    </source>
</evidence>
<feature type="compositionally biased region" description="Basic and acidic residues" evidence="1">
    <location>
        <begin position="994"/>
        <end position="1008"/>
    </location>
</feature>
<feature type="compositionally biased region" description="Polar residues" evidence="1">
    <location>
        <begin position="1377"/>
        <end position="1395"/>
    </location>
</feature>
<feature type="compositionally biased region" description="Polar residues" evidence="1">
    <location>
        <begin position="835"/>
        <end position="845"/>
    </location>
</feature>
<feature type="compositionally biased region" description="Basic and acidic residues" evidence="1">
    <location>
        <begin position="1828"/>
        <end position="1864"/>
    </location>
</feature>
<dbReference type="InterPro" id="IPR049630">
    <property type="entry name" value="DYDC-like_DD"/>
</dbReference>
<reference evidence="2" key="1">
    <citation type="submission" date="2020-11" db="EMBL/GenBank/DDBJ databases">
        <authorList>
            <person name="Tran Van P."/>
        </authorList>
    </citation>
    <scope>NUCLEOTIDE SEQUENCE</scope>
</reference>
<dbReference type="PANTHER" id="PTHR24172:SF4">
    <property type="entry name" value="ANK_REP_REGION DOMAIN-CONTAINING PROTEIN"/>
    <property type="match status" value="1"/>
</dbReference>
<accession>A0A7R8WC70</accession>
<dbReference type="InterPro" id="IPR002110">
    <property type="entry name" value="Ankyrin_rpt"/>
</dbReference>
<dbReference type="SUPFAM" id="SSF48403">
    <property type="entry name" value="Ankyrin repeat"/>
    <property type="match status" value="2"/>
</dbReference>
<feature type="compositionally biased region" description="Acidic residues" evidence="1">
    <location>
        <begin position="754"/>
        <end position="764"/>
    </location>
</feature>
<dbReference type="SMART" id="SM00248">
    <property type="entry name" value="ANK"/>
    <property type="match status" value="9"/>
</dbReference>
<dbReference type="EMBL" id="OB661774">
    <property type="protein sequence ID" value="CAD7228949.1"/>
    <property type="molecule type" value="Genomic_DNA"/>
</dbReference>
<feature type="compositionally biased region" description="Acidic residues" evidence="1">
    <location>
        <begin position="2033"/>
        <end position="2045"/>
    </location>
</feature>
<feature type="region of interest" description="Disordered" evidence="1">
    <location>
        <begin position="1370"/>
        <end position="1396"/>
    </location>
</feature>
<feature type="compositionally biased region" description="Basic and acidic residues" evidence="1">
    <location>
        <begin position="376"/>
        <end position="423"/>
    </location>
</feature>
<name>A0A7R8WC70_9CRUS</name>
<feature type="region of interest" description="Disordered" evidence="1">
    <location>
        <begin position="1223"/>
        <end position="1257"/>
    </location>
</feature>
<dbReference type="Gene3D" id="1.25.40.20">
    <property type="entry name" value="Ankyrin repeat-containing domain"/>
    <property type="match status" value="3"/>
</dbReference>
<feature type="compositionally biased region" description="Basic and acidic residues" evidence="1">
    <location>
        <begin position="1779"/>
        <end position="1793"/>
    </location>
</feature>
<feature type="compositionally biased region" description="Pro residues" evidence="1">
    <location>
        <begin position="1099"/>
        <end position="1110"/>
    </location>
</feature>
<feature type="region of interest" description="Disordered" evidence="1">
    <location>
        <begin position="233"/>
        <end position="544"/>
    </location>
</feature>
<proteinExistence type="predicted"/>
<feature type="compositionally biased region" description="Basic residues" evidence="1">
    <location>
        <begin position="1147"/>
        <end position="1164"/>
    </location>
</feature>
<feature type="compositionally biased region" description="Basic and acidic residues" evidence="1">
    <location>
        <begin position="306"/>
        <end position="317"/>
    </location>
</feature>
<dbReference type="PROSITE" id="PS50297">
    <property type="entry name" value="ANK_REP_REGION"/>
    <property type="match status" value="5"/>
</dbReference>
<dbReference type="PROSITE" id="PS50088">
    <property type="entry name" value="ANK_REPEAT"/>
    <property type="match status" value="5"/>
</dbReference>
<dbReference type="CDD" id="cd22966">
    <property type="entry name" value="DD_DYDC-like"/>
    <property type="match status" value="1"/>
</dbReference>
<feature type="region of interest" description="Disordered" evidence="1">
    <location>
        <begin position="1096"/>
        <end position="1165"/>
    </location>
</feature>
<feature type="compositionally biased region" description="Basic residues" evidence="1">
    <location>
        <begin position="1700"/>
        <end position="1709"/>
    </location>
</feature>
<evidence type="ECO:0000256" key="1">
    <source>
        <dbReference type="SAM" id="MobiDB-lite"/>
    </source>
</evidence>
<feature type="region of interest" description="Disordered" evidence="1">
    <location>
        <begin position="746"/>
        <end position="901"/>
    </location>
</feature>